<dbReference type="GO" id="GO:0006508">
    <property type="term" value="P:proteolysis"/>
    <property type="evidence" value="ECO:0007669"/>
    <property type="project" value="InterPro"/>
</dbReference>
<name>A0A553WJL6_9SPHN</name>
<evidence type="ECO:0000256" key="1">
    <source>
        <dbReference type="ARBA" id="ARBA00022801"/>
    </source>
</evidence>
<accession>A0A553WJL6</accession>
<dbReference type="EMBL" id="VKKU01000001">
    <property type="protein sequence ID" value="TSB04844.1"/>
    <property type="molecule type" value="Genomic_DNA"/>
</dbReference>
<dbReference type="SUPFAM" id="SSF69304">
    <property type="entry name" value="Tricorn protease N-terminal domain"/>
    <property type="match status" value="1"/>
</dbReference>
<evidence type="ECO:0000256" key="2">
    <source>
        <dbReference type="SAM" id="SignalP"/>
    </source>
</evidence>
<dbReference type="RefSeq" id="WP_143775760.1">
    <property type="nucleotide sequence ID" value="NZ_VKKU01000001.1"/>
</dbReference>
<dbReference type="OrthoDB" id="128799at2"/>
<protein>
    <submittedName>
        <fullName evidence="4">S9 family peptidase</fullName>
    </submittedName>
</protein>
<dbReference type="InterPro" id="IPR001375">
    <property type="entry name" value="Peptidase_S9_cat"/>
</dbReference>
<feature type="signal peptide" evidence="2">
    <location>
        <begin position="1"/>
        <end position="23"/>
    </location>
</feature>
<dbReference type="Gene3D" id="2.120.10.30">
    <property type="entry name" value="TolB, C-terminal domain"/>
    <property type="match status" value="1"/>
</dbReference>
<dbReference type="Pfam" id="PF00326">
    <property type="entry name" value="Peptidase_S9"/>
    <property type="match status" value="1"/>
</dbReference>
<dbReference type="PANTHER" id="PTHR42776">
    <property type="entry name" value="SERINE PEPTIDASE S9 FAMILY MEMBER"/>
    <property type="match status" value="1"/>
</dbReference>
<feature type="chain" id="PRO_5021975724" evidence="2">
    <location>
        <begin position="24"/>
        <end position="704"/>
    </location>
</feature>
<dbReference type="AlphaFoldDB" id="A0A553WJL6"/>
<keyword evidence="5" id="KW-1185">Reference proteome</keyword>
<dbReference type="InterPro" id="IPR029058">
    <property type="entry name" value="AB_hydrolase_fold"/>
</dbReference>
<feature type="domain" description="Peptidase S9 prolyl oligopeptidase catalytic" evidence="3">
    <location>
        <begin position="480"/>
        <end position="681"/>
    </location>
</feature>
<dbReference type="GO" id="GO:0004252">
    <property type="term" value="F:serine-type endopeptidase activity"/>
    <property type="evidence" value="ECO:0007669"/>
    <property type="project" value="TreeGrafter"/>
</dbReference>
<organism evidence="4 5">
    <name type="scientific">Sphingorhabdus contaminans</name>
    <dbReference type="NCBI Taxonomy" id="1343899"/>
    <lineage>
        <taxon>Bacteria</taxon>
        <taxon>Pseudomonadati</taxon>
        <taxon>Pseudomonadota</taxon>
        <taxon>Alphaproteobacteria</taxon>
        <taxon>Sphingomonadales</taxon>
        <taxon>Sphingomonadaceae</taxon>
        <taxon>Sphingorhabdus</taxon>
    </lineage>
</organism>
<gene>
    <name evidence="4" type="ORF">FOM92_05445</name>
</gene>
<evidence type="ECO:0000259" key="3">
    <source>
        <dbReference type="Pfam" id="PF00326"/>
    </source>
</evidence>
<proteinExistence type="predicted"/>
<dbReference type="SUPFAM" id="SSF53474">
    <property type="entry name" value="alpha/beta-Hydrolases"/>
    <property type="match status" value="1"/>
</dbReference>
<dbReference type="PANTHER" id="PTHR42776:SF27">
    <property type="entry name" value="DIPEPTIDYL PEPTIDASE FAMILY MEMBER 6"/>
    <property type="match status" value="1"/>
</dbReference>
<sequence>MKSKILSVLLAGTFLMTSTAVVAGEQDSSTNTALYAAQAATGNVDSRTIVVKAPRGKVDTAVFGKRPFMRSPVLSPDGTKIAVMMSKDGVDNLGYIDVTKPGSAPVFFAQAEEFREAGDRTIGSWRFVGNKTIVFTVLSREILGGTRSDVRRLVSYDLETKKVSPLAWDGAGGDGATILFIDDENEKLLVERDVLKDMKYSPNPEVIEVEVRTGKFKTIMRPNVEVGGWIVDGKGVVRAGVGGDGDSGKQRLMYRSDANGTMKTVANEADTTFTGTQIVPDIFLDEPDMAYATSNKDGYRKVYKVNLKTMQIVGEPIFGVKGYDVGGLIANEQRNNLAGVSYTSTRDRTRWFDPRLAEVQKLMDEDFGKGNAQIISTNDGDTKILLYIAKVNEPGGYYLFDTETGNLNLLGWYHPVLKDYEMNPMDSIRYKASDGMEIEAVVTYPRHRPHRKNLPVIVMPHGGPFGVRDQEEFGFFPWHQAMAELGYVVIQPNYRGSGGYGKEFVKEGRKPNGYGLRMQDDLNDVLTWFGQSGLIDPKRACIMGWSYGGYATARGAQRDPDKWKCAIAGAGVYDFPMMKAYDTRAFGDFGANFQATSNDLIGISSARNTDGPWSPILIVAGLRDARIPIEQSRTLVSRLKNSGKKEGVDFRYVEQPKGTHNLPYEDVHIEWLKEAEAWAERFNPAYIPSDPDKAPPVSMTVASK</sequence>
<reference evidence="4 5" key="1">
    <citation type="submission" date="2019-07" db="EMBL/GenBank/DDBJ databases">
        <authorList>
            <person name="Park M."/>
        </authorList>
    </citation>
    <scope>NUCLEOTIDE SEQUENCE [LARGE SCALE GENOMIC DNA]</scope>
    <source>
        <strain evidence="4 5">KCTC32445</strain>
    </source>
</reference>
<keyword evidence="2" id="KW-0732">Signal</keyword>
<evidence type="ECO:0000313" key="4">
    <source>
        <dbReference type="EMBL" id="TSB04844.1"/>
    </source>
</evidence>
<comment type="caution">
    <text evidence="4">The sequence shown here is derived from an EMBL/GenBank/DDBJ whole genome shotgun (WGS) entry which is preliminary data.</text>
</comment>
<dbReference type="Gene3D" id="3.40.50.1820">
    <property type="entry name" value="alpha/beta hydrolase"/>
    <property type="match status" value="1"/>
</dbReference>
<keyword evidence="1" id="KW-0378">Hydrolase</keyword>
<dbReference type="Proteomes" id="UP000320160">
    <property type="component" value="Unassembled WGS sequence"/>
</dbReference>
<dbReference type="InterPro" id="IPR011042">
    <property type="entry name" value="6-blade_b-propeller_TolB-like"/>
</dbReference>
<evidence type="ECO:0000313" key="5">
    <source>
        <dbReference type="Proteomes" id="UP000320160"/>
    </source>
</evidence>